<name>A0ABT6XUK1_ALISE</name>
<dbReference type="Pfam" id="PF10057">
    <property type="entry name" value="MpsC"/>
    <property type="match status" value="1"/>
</dbReference>
<accession>A0ABT6XUK1</accession>
<comment type="caution">
    <text evidence="2">The sequence shown here is derived from an EMBL/GenBank/DDBJ whole genome shotgun (WGS) entry which is preliminary data.</text>
</comment>
<dbReference type="RefSeq" id="WP_283202410.1">
    <property type="nucleotide sequence ID" value="NZ_JASGCB010000001.1"/>
</dbReference>
<feature type="domain" description="Na+-translocating membrane potential-generating system MpsC" evidence="1">
    <location>
        <begin position="7"/>
        <end position="115"/>
    </location>
</feature>
<reference evidence="2 3" key="1">
    <citation type="submission" date="2023-04" db="EMBL/GenBank/DDBJ databases">
        <title>A. sendaiensis sub sp. chiapanensis a novel subspecie with specific adaptation in bacterial cell wall isolated from an active volcano.</title>
        <authorList>
            <person name="Alvarez Gutierrez P.E."/>
            <person name="Ortiz Cortes L.Y."/>
        </authorList>
    </citation>
    <scope>NUCLEOTIDE SEQUENCE [LARGE SCALE GENOMIC DNA]</scope>
    <source>
        <strain evidence="2 3">PA2</strain>
    </source>
</reference>
<organism evidence="2 3">
    <name type="scientific">Alicyclobacillus sendaiensis PA2</name>
    <dbReference type="NCBI Taxonomy" id="3029425"/>
    <lineage>
        <taxon>Bacteria</taxon>
        <taxon>Bacillati</taxon>
        <taxon>Bacillota</taxon>
        <taxon>Bacilli</taxon>
        <taxon>Bacillales</taxon>
        <taxon>Alicyclobacillaceae</taxon>
        <taxon>Alicyclobacillus</taxon>
    </lineage>
</organism>
<evidence type="ECO:0000313" key="3">
    <source>
        <dbReference type="Proteomes" id="UP001529245"/>
    </source>
</evidence>
<sequence>MAASKLKGCIEADISNALTKWEKDYLGRGSVSVKTDILRDMIIVSLRGILSSAEYALCETYEGMLSVKRTRTSLVESGVEDLKDIIRRITGEEVKSFFTDLSTRTGERIMVFRLHSDLERKLESGEFEGGREVVDAGRDA</sequence>
<evidence type="ECO:0000313" key="2">
    <source>
        <dbReference type="EMBL" id="MDI9258770.1"/>
    </source>
</evidence>
<dbReference type="InterPro" id="IPR018745">
    <property type="entry name" value="MpsC"/>
</dbReference>
<dbReference type="Proteomes" id="UP001529245">
    <property type="component" value="Unassembled WGS sequence"/>
</dbReference>
<gene>
    <name evidence="2" type="ORF">QID03_01065</name>
</gene>
<proteinExistence type="predicted"/>
<dbReference type="EMBL" id="JASGCB010000001">
    <property type="protein sequence ID" value="MDI9258770.1"/>
    <property type="molecule type" value="Genomic_DNA"/>
</dbReference>
<protein>
    <submittedName>
        <fullName evidence="2">DUF2294 domain-containing protein</fullName>
    </submittedName>
</protein>
<keyword evidence="3" id="KW-1185">Reference proteome</keyword>
<evidence type="ECO:0000259" key="1">
    <source>
        <dbReference type="Pfam" id="PF10057"/>
    </source>
</evidence>